<protein>
    <submittedName>
        <fullName evidence="7">ABC transporter permease</fullName>
    </submittedName>
</protein>
<evidence type="ECO:0000256" key="1">
    <source>
        <dbReference type="ARBA" id="ARBA00004141"/>
    </source>
</evidence>
<accession>A0ABT2HY08</accession>
<gene>
    <name evidence="7" type="ORF">M3D15_06785</name>
</gene>
<evidence type="ECO:0000313" key="8">
    <source>
        <dbReference type="Proteomes" id="UP001525379"/>
    </source>
</evidence>
<dbReference type="EMBL" id="JALXSQ010000023">
    <property type="protein sequence ID" value="MCT2043036.1"/>
    <property type="molecule type" value="Genomic_DNA"/>
</dbReference>
<comment type="subcellular location">
    <subcellularLocation>
        <location evidence="1">Membrane</location>
        <topology evidence="1">Multi-pass membrane protein</topology>
    </subcellularLocation>
</comment>
<feature type="transmembrane region" description="Helical" evidence="5">
    <location>
        <begin position="233"/>
        <end position="253"/>
    </location>
</feature>
<sequence>MTTTTAPTTERSYGISTMQGVWLVAKREVLTEARQKSFLWSLGLTVAFVVGIVLLTNFMGNGGFGGGPQNVAVTNAASALLPSELPADRFTVQNVEGAASGAELVTNEEADALLVTREEAASLTLFDSTAQPAQLGSSSELVIVTANGTNDSLTTAVSVKPDTFQLGNEPDDSGIRYGLGFLFGIIFFMGALGYCMRIAQSVVEEKSSRVVEILLATVSPKVIMAGKIIGNSALAFGQMAIIGLAGSLAMVAVGQSEALLMILPAILAFIGYFVLGFLMLAALYAGVAALVSRQEEVATVTTPLMMLIMIPYFAIIFFNDNDAVLRAMSYIPFSSPIAMPIRLIIGDAMWWEALLALVILVLTTLVCIWIGGRIYENSILRTGGRVKLSEAMKRQ</sequence>
<feature type="transmembrane region" description="Helical" evidence="5">
    <location>
        <begin position="177"/>
        <end position="199"/>
    </location>
</feature>
<keyword evidence="8" id="KW-1185">Reference proteome</keyword>
<name>A0ABT2HY08_9MICO</name>
<proteinExistence type="predicted"/>
<organism evidence="7 8">
    <name type="scientific">Pseudoclavibacter albus</name>
    <dbReference type="NCBI Taxonomy" id="272241"/>
    <lineage>
        <taxon>Bacteria</taxon>
        <taxon>Bacillati</taxon>
        <taxon>Actinomycetota</taxon>
        <taxon>Actinomycetes</taxon>
        <taxon>Micrococcales</taxon>
        <taxon>Microbacteriaceae</taxon>
        <taxon>Pseudoclavibacter</taxon>
    </lineage>
</organism>
<evidence type="ECO:0000313" key="7">
    <source>
        <dbReference type="EMBL" id="MCT2043036.1"/>
    </source>
</evidence>
<feature type="transmembrane region" description="Helical" evidence="5">
    <location>
        <begin position="297"/>
        <end position="318"/>
    </location>
</feature>
<dbReference type="RefSeq" id="WP_206394118.1">
    <property type="nucleotide sequence ID" value="NZ_JAFDPW010000001.1"/>
</dbReference>
<comment type="caution">
    <text evidence="7">The sequence shown here is derived from an EMBL/GenBank/DDBJ whole genome shotgun (WGS) entry which is preliminary data.</text>
</comment>
<dbReference type="PANTHER" id="PTHR43471">
    <property type="entry name" value="ABC TRANSPORTER PERMEASE"/>
    <property type="match status" value="1"/>
</dbReference>
<feature type="transmembrane region" description="Helical" evidence="5">
    <location>
        <begin position="37"/>
        <end position="59"/>
    </location>
</feature>
<feature type="domain" description="ABC-2 type transporter transmembrane" evidence="6">
    <location>
        <begin position="36"/>
        <end position="371"/>
    </location>
</feature>
<keyword evidence="2 5" id="KW-0812">Transmembrane</keyword>
<evidence type="ECO:0000256" key="3">
    <source>
        <dbReference type="ARBA" id="ARBA00022989"/>
    </source>
</evidence>
<feature type="transmembrane region" description="Helical" evidence="5">
    <location>
        <begin position="349"/>
        <end position="371"/>
    </location>
</feature>
<evidence type="ECO:0000256" key="2">
    <source>
        <dbReference type="ARBA" id="ARBA00022692"/>
    </source>
</evidence>
<reference evidence="7 8" key="1">
    <citation type="submission" date="2022-04" db="EMBL/GenBank/DDBJ databases">
        <title>Human microbiome associated bacterial genomes.</title>
        <authorList>
            <person name="Sandstrom S."/>
            <person name="Salamzade R."/>
            <person name="Kalan L.R."/>
        </authorList>
    </citation>
    <scope>NUCLEOTIDE SEQUENCE [LARGE SCALE GENOMIC DNA]</scope>
    <source>
        <strain evidence="8">p3-SID1799</strain>
    </source>
</reference>
<keyword evidence="3 5" id="KW-1133">Transmembrane helix</keyword>
<evidence type="ECO:0000256" key="4">
    <source>
        <dbReference type="ARBA" id="ARBA00023136"/>
    </source>
</evidence>
<dbReference type="Proteomes" id="UP001525379">
    <property type="component" value="Unassembled WGS sequence"/>
</dbReference>
<dbReference type="Pfam" id="PF12698">
    <property type="entry name" value="ABC2_membrane_3"/>
    <property type="match status" value="1"/>
</dbReference>
<dbReference type="PANTHER" id="PTHR43471:SF3">
    <property type="entry name" value="ABC TRANSPORTER PERMEASE PROTEIN NATB"/>
    <property type="match status" value="1"/>
</dbReference>
<feature type="transmembrane region" description="Helical" evidence="5">
    <location>
        <begin position="259"/>
        <end position="285"/>
    </location>
</feature>
<evidence type="ECO:0000256" key="5">
    <source>
        <dbReference type="SAM" id="Phobius"/>
    </source>
</evidence>
<evidence type="ECO:0000259" key="6">
    <source>
        <dbReference type="Pfam" id="PF12698"/>
    </source>
</evidence>
<keyword evidence="4 5" id="KW-0472">Membrane</keyword>
<dbReference type="InterPro" id="IPR013525">
    <property type="entry name" value="ABC2_TM"/>
</dbReference>